<proteinExistence type="predicted"/>
<evidence type="ECO:0000313" key="2">
    <source>
        <dbReference type="Proteomes" id="UP000257109"/>
    </source>
</evidence>
<gene>
    <name evidence="1" type="ORF">CR513_11969</name>
</gene>
<name>A0A371HNI1_MUCPR</name>
<feature type="non-terminal residue" evidence="1">
    <location>
        <position position="1"/>
    </location>
</feature>
<dbReference type="SUPFAM" id="SSF53098">
    <property type="entry name" value="Ribonuclease H-like"/>
    <property type="match status" value="1"/>
</dbReference>
<dbReference type="STRING" id="157652.A0A371HNI1"/>
<dbReference type="GO" id="GO:0003676">
    <property type="term" value="F:nucleic acid binding"/>
    <property type="evidence" value="ECO:0007669"/>
    <property type="project" value="InterPro"/>
</dbReference>
<accession>A0A371HNI1</accession>
<dbReference type="Gene3D" id="3.30.420.10">
    <property type="entry name" value="Ribonuclease H-like superfamily/Ribonuclease H"/>
    <property type="match status" value="1"/>
</dbReference>
<organism evidence="1 2">
    <name type="scientific">Mucuna pruriens</name>
    <name type="common">Velvet bean</name>
    <name type="synonym">Dolichos pruriens</name>
    <dbReference type="NCBI Taxonomy" id="157652"/>
    <lineage>
        <taxon>Eukaryota</taxon>
        <taxon>Viridiplantae</taxon>
        <taxon>Streptophyta</taxon>
        <taxon>Embryophyta</taxon>
        <taxon>Tracheophyta</taxon>
        <taxon>Spermatophyta</taxon>
        <taxon>Magnoliopsida</taxon>
        <taxon>eudicotyledons</taxon>
        <taxon>Gunneridae</taxon>
        <taxon>Pentapetalae</taxon>
        <taxon>rosids</taxon>
        <taxon>fabids</taxon>
        <taxon>Fabales</taxon>
        <taxon>Fabaceae</taxon>
        <taxon>Papilionoideae</taxon>
        <taxon>50 kb inversion clade</taxon>
        <taxon>NPAAA clade</taxon>
        <taxon>indigoferoid/millettioid clade</taxon>
        <taxon>Phaseoleae</taxon>
        <taxon>Mucuna</taxon>
    </lineage>
</organism>
<keyword evidence="2" id="KW-1185">Reference proteome</keyword>
<dbReference type="AlphaFoldDB" id="A0A371HNI1"/>
<evidence type="ECO:0000313" key="1">
    <source>
        <dbReference type="EMBL" id="RDY04339.1"/>
    </source>
</evidence>
<sequence length="159" mass="18550">MRTQLPYDTNVESISLNKEFKDLCWLKLLNPWTYQTLKYGYLYLIHYKSQSLDVFKSFNAEVELQLGKKIKVIKFDHNGEYYGRRTSSAFCGELPNMNNVAERRNQTLKDMVRKLLWGEILKTVVYILNKVPSKAVNKTPMNFGLEKGQPSNNCTSRIV</sequence>
<dbReference type="EMBL" id="QJKJ01002101">
    <property type="protein sequence ID" value="RDY04339.1"/>
    <property type="molecule type" value="Genomic_DNA"/>
</dbReference>
<dbReference type="InterPro" id="IPR036397">
    <property type="entry name" value="RNaseH_sf"/>
</dbReference>
<protein>
    <recommendedName>
        <fullName evidence="3">Integrase catalytic domain-containing protein</fullName>
    </recommendedName>
</protein>
<dbReference type="PANTHER" id="PTHR42648">
    <property type="entry name" value="TRANSPOSASE, PUTATIVE-RELATED"/>
    <property type="match status" value="1"/>
</dbReference>
<dbReference type="PANTHER" id="PTHR42648:SF28">
    <property type="entry name" value="TRANSPOSON-ENCODED PROTEIN WITH RIBONUCLEASE H-LIKE AND RETROVIRUS ZINC FINGER-LIKE DOMAINS"/>
    <property type="match status" value="1"/>
</dbReference>
<reference evidence="1" key="1">
    <citation type="submission" date="2018-05" db="EMBL/GenBank/DDBJ databases">
        <title>Draft genome of Mucuna pruriens seed.</title>
        <authorList>
            <person name="Nnadi N.E."/>
            <person name="Vos R."/>
            <person name="Hasami M.H."/>
            <person name="Devisetty U.K."/>
            <person name="Aguiy J.C."/>
        </authorList>
    </citation>
    <scope>NUCLEOTIDE SEQUENCE [LARGE SCALE GENOMIC DNA]</scope>
    <source>
        <strain evidence="1">JCA_2017</strain>
    </source>
</reference>
<dbReference type="Proteomes" id="UP000257109">
    <property type="component" value="Unassembled WGS sequence"/>
</dbReference>
<dbReference type="InterPro" id="IPR012337">
    <property type="entry name" value="RNaseH-like_sf"/>
</dbReference>
<dbReference type="OrthoDB" id="1935865at2759"/>
<comment type="caution">
    <text evidence="1">The sequence shown here is derived from an EMBL/GenBank/DDBJ whole genome shotgun (WGS) entry which is preliminary data.</text>
</comment>
<evidence type="ECO:0008006" key="3">
    <source>
        <dbReference type="Google" id="ProtNLM"/>
    </source>
</evidence>
<dbReference type="InterPro" id="IPR039537">
    <property type="entry name" value="Retrotran_Ty1/copia-like"/>
</dbReference>